<name>T1BYQ8_9ZZZZ</name>
<proteinExistence type="predicted"/>
<organism evidence="1">
    <name type="scientific">mine drainage metagenome</name>
    <dbReference type="NCBI Taxonomy" id="410659"/>
    <lineage>
        <taxon>unclassified sequences</taxon>
        <taxon>metagenomes</taxon>
        <taxon>ecological metagenomes</taxon>
    </lineage>
</organism>
<reference evidence="1" key="1">
    <citation type="submission" date="2013-08" db="EMBL/GenBank/DDBJ databases">
        <authorList>
            <person name="Mendez C."/>
            <person name="Richter M."/>
            <person name="Ferrer M."/>
            <person name="Sanchez J."/>
        </authorList>
    </citation>
    <scope>NUCLEOTIDE SEQUENCE</scope>
</reference>
<dbReference type="InterPro" id="IPR036278">
    <property type="entry name" value="Sialidase_sf"/>
</dbReference>
<evidence type="ECO:0000313" key="1">
    <source>
        <dbReference type="EMBL" id="EQD74862.1"/>
    </source>
</evidence>
<dbReference type="InterPro" id="IPR015943">
    <property type="entry name" value="WD40/YVTN_repeat-like_dom_sf"/>
</dbReference>
<reference evidence="1" key="2">
    <citation type="journal article" date="2014" name="ISME J.">
        <title>Microbial stratification in low pH oxic and suboxic macroscopic growths along an acid mine drainage.</title>
        <authorList>
            <person name="Mendez-Garcia C."/>
            <person name="Mesa V."/>
            <person name="Sprenger R.R."/>
            <person name="Richter M."/>
            <person name="Diez M.S."/>
            <person name="Solano J."/>
            <person name="Bargiela R."/>
            <person name="Golyshina O.V."/>
            <person name="Manteca A."/>
            <person name="Ramos J.L."/>
            <person name="Gallego J.R."/>
            <person name="Llorente I."/>
            <person name="Martins Dos Santos V.A."/>
            <person name="Jensen O.N."/>
            <person name="Pelaez A.I."/>
            <person name="Sanchez J."/>
            <person name="Ferrer M."/>
        </authorList>
    </citation>
    <scope>NUCLEOTIDE SEQUENCE</scope>
</reference>
<feature type="non-terminal residue" evidence="1">
    <location>
        <position position="500"/>
    </location>
</feature>
<dbReference type="PANTHER" id="PTHR12106">
    <property type="entry name" value="SORTILIN RELATED"/>
    <property type="match status" value="1"/>
</dbReference>
<protein>
    <submittedName>
        <fullName evidence="1">Glycosyl hydrolase BNR repeat-containing protein</fullName>
    </submittedName>
</protein>
<keyword evidence="1" id="KW-0378">Hydrolase</keyword>
<dbReference type="CDD" id="cd15482">
    <property type="entry name" value="Sialidase_non-viral"/>
    <property type="match status" value="1"/>
</dbReference>
<dbReference type="InterPro" id="IPR050310">
    <property type="entry name" value="VPS10-sortilin"/>
</dbReference>
<dbReference type="GO" id="GO:0016787">
    <property type="term" value="F:hydrolase activity"/>
    <property type="evidence" value="ECO:0007669"/>
    <property type="project" value="UniProtKB-KW"/>
</dbReference>
<dbReference type="SUPFAM" id="SSF50939">
    <property type="entry name" value="Sialidases"/>
    <property type="match status" value="1"/>
</dbReference>
<accession>T1BYQ8</accession>
<gene>
    <name evidence="1" type="ORF">B1B_02432</name>
</gene>
<dbReference type="PANTHER" id="PTHR12106:SF27">
    <property type="entry name" value="SORTILIN-RELATED RECEPTOR"/>
    <property type="match status" value="1"/>
</dbReference>
<sequence length="500" mass="54557">MNIMILKRFRRVGYSPVRVLAGLTACLLALILVPAWAASSALAGLHFRDIGPAIAGGRVSTVVGIPHDPLVYYVGAAGGGVWKTTDGGNSWQPILTHADTSSIGAIALAPSNPNLVWVGTGEPNPRNDMITGAGVYYSPDAGQTWTFMGFRHAGQIASIIVDPDDSQRVFICALGNVWKPGGQRGLYRTTNGGRSWTRVLSGNPETGCGSVAFEPGNPDVMLAATWQVRRYPWKLVDGGPGSGIWRSTDGGTTWSELHRDLPPKPYGRIALAFAPSRPHRVYALIEARKGLLWRSNDQGSHWQMMSDNHNLDVRPFYFTQLAVSPNNADKVFFLSMELMESTDGGRTAFYADPMIHVDHHAIWMDPANPDRILQGNDGGIALSLNGGKNWRYLDEIPIEEFYSVDVAPGIPFWICGGIQDNNTWCGPSSEYNRGAVTGSDWFIVAGGDGQYAVPAPSDPKIIYADSQNGFIERYNRMTGRSHFIVPTYSGFMNTHTLSRQ</sequence>
<dbReference type="EMBL" id="AUZY01001439">
    <property type="protein sequence ID" value="EQD74862.1"/>
    <property type="molecule type" value="Genomic_DNA"/>
</dbReference>
<dbReference type="Gene3D" id="2.130.10.10">
    <property type="entry name" value="YVTN repeat-like/Quinoprotein amine dehydrogenase"/>
    <property type="match status" value="3"/>
</dbReference>
<comment type="caution">
    <text evidence="1">The sequence shown here is derived from an EMBL/GenBank/DDBJ whole genome shotgun (WGS) entry which is preliminary data.</text>
</comment>
<dbReference type="AlphaFoldDB" id="T1BYQ8"/>